<dbReference type="PATRIC" id="fig|1188239.3.peg.343"/>
<dbReference type="PROSITE" id="PS50893">
    <property type="entry name" value="ABC_TRANSPORTER_2"/>
    <property type="match status" value="1"/>
</dbReference>
<feature type="transmembrane region" description="Helical" evidence="8">
    <location>
        <begin position="152"/>
        <end position="170"/>
    </location>
</feature>
<dbReference type="GO" id="GO:0005524">
    <property type="term" value="F:ATP binding"/>
    <property type="evidence" value="ECO:0007669"/>
    <property type="project" value="UniProtKB-KW"/>
</dbReference>
<dbReference type="AlphaFoldDB" id="A0A014KWH1"/>
<dbReference type="GO" id="GO:0016887">
    <property type="term" value="F:ATP hydrolysis activity"/>
    <property type="evidence" value="ECO:0007669"/>
    <property type="project" value="InterPro"/>
</dbReference>
<evidence type="ECO:0000259" key="10">
    <source>
        <dbReference type="PROSITE" id="PS50929"/>
    </source>
</evidence>
<dbReference type="eggNOG" id="COG1132">
    <property type="taxonomic scope" value="Bacteria"/>
</dbReference>
<evidence type="ECO:0000313" key="11">
    <source>
        <dbReference type="EMBL" id="EXU61351.1"/>
    </source>
</evidence>
<dbReference type="Pfam" id="PF00005">
    <property type="entry name" value="ABC_tran"/>
    <property type="match status" value="1"/>
</dbReference>
<evidence type="ECO:0000256" key="1">
    <source>
        <dbReference type="ARBA" id="ARBA00004651"/>
    </source>
</evidence>
<evidence type="ECO:0000259" key="9">
    <source>
        <dbReference type="PROSITE" id="PS50893"/>
    </source>
</evidence>
<evidence type="ECO:0000256" key="4">
    <source>
        <dbReference type="ARBA" id="ARBA00022741"/>
    </source>
</evidence>
<dbReference type="InterPro" id="IPR003593">
    <property type="entry name" value="AAA+_ATPase"/>
</dbReference>
<keyword evidence="5 11" id="KW-0067">ATP-binding</keyword>
<sequence length="535" mass="62313">MNVFKLFNLARAKFILIFFIIFIKEAGLLVHIFSYKFVIEFFSEEKPTLNLGLTLVMLIAPLGIFILFSFLRGWIFSILEMDIRNKLSDIIIKKIQNSSYFDLKFNRNSMISWFNYDLRLALEIIGNFLNIITPLISIFGAISLMIILSLNWSWILILSTMILSLVLLLFQQKINKFASGPVMNLSTNSEIFSQYNLGLLNSFKSFYFHNKIEKFKQLFYTSYKNFSEKQIKEYKKLTKLNVWLSVLFSISVAFIIMELSVLTFYNFYSLTVFLSLLLYSNRLHSDIGGIVLALFSFKQSSFLFDKIVEDNNLSEQKIVVEEPINSIKFQNVSFKFEDQTIVDNFNFIFEKNKKYLISAPNGAGKSTLIKIISGVYDTYEGKILINNNYEQKELDQKYLRHQIGLIDNQNLIFNTSLKNNITLFAENPDYKKLNSILKSLEIDFDLEAQISSNNLSEGQKQKIVFARLQYSPIKFWLIDEAFDNIQKDYSNILIGQLLKNPELTIIFVSHHISDLQKLGFDEIINLEKNNHEKNS</sequence>
<proteinExistence type="inferred from homology"/>
<organism evidence="11 12">
    <name type="scientific">Mesomycoplasma ovipneumoniae 14811</name>
    <dbReference type="NCBI Taxonomy" id="1188239"/>
    <lineage>
        <taxon>Bacteria</taxon>
        <taxon>Bacillati</taxon>
        <taxon>Mycoplasmatota</taxon>
        <taxon>Mycoplasmoidales</taxon>
        <taxon>Metamycoplasmataceae</taxon>
        <taxon>Mesomycoplasma</taxon>
    </lineage>
</organism>
<comment type="subcellular location">
    <subcellularLocation>
        <location evidence="1">Cell membrane</location>
        <topology evidence="1">Multi-pass membrane protein</topology>
    </subcellularLocation>
</comment>
<evidence type="ECO:0000256" key="2">
    <source>
        <dbReference type="ARBA" id="ARBA00005417"/>
    </source>
</evidence>
<dbReference type="Proteomes" id="UP000020977">
    <property type="component" value="Unassembled WGS sequence"/>
</dbReference>
<dbReference type="Gene3D" id="3.40.50.300">
    <property type="entry name" value="P-loop containing nucleotide triphosphate hydrolases"/>
    <property type="match status" value="1"/>
</dbReference>
<dbReference type="RefSeq" id="WP_044283982.1">
    <property type="nucleotide sequence ID" value="NZ_JFAD01000010.1"/>
</dbReference>
<feature type="transmembrane region" description="Helical" evidence="8">
    <location>
        <begin position="53"/>
        <end position="75"/>
    </location>
</feature>
<dbReference type="PROSITE" id="PS50929">
    <property type="entry name" value="ABC_TM1F"/>
    <property type="match status" value="1"/>
</dbReference>
<evidence type="ECO:0000256" key="8">
    <source>
        <dbReference type="SAM" id="Phobius"/>
    </source>
</evidence>
<evidence type="ECO:0000256" key="7">
    <source>
        <dbReference type="ARBA" id="ARBA00023136"/>
    </source>
</evidence>
<dbReference type="InterPro" id="IPR011527">
    <property type="entry name" value="ABC1_TM_dom"/>
</dbReference>
<feature type="transmembrane region" description="Helical" evidence="8">
    <location>
        <begin position="12"/>
        <end position="33"/>
    </location>
</feature>
<evidence type="ECO:0000256" key="6">
    <source>
        <dbReference type="ARBA" id="ARBA00022989"/>
    </source>
</evidence>
<feature type="domain" description="ABC transporter" evidence="9">
    <location>
        <begin position="327"/>
        <end position="535"/>
    </location>
</feature>
<keyword evidence="3 8" id="KW-0812">Transmembrane</keyword>
<keyword evidence="4" id="KW-0547">Nucleotide-binding</keyword>
<evidence type="ECO:0000256" key="5">
    <source>
        <dbReference type="ARBA" id="ARBA00022840"/>
    </source>
</evidence>
<comment type="caution">
    <text evidence="11">The sequence shown here is derived from an EMBL/GenBank/DDBJ whole genome shotgun (WGS) entry which is preliminary data.</text>
</comment>
<comment type="similarity">
    <text evidence="2">Belongs to the ABC transporter superfamily.</text>
</comment>
<evidence type="ECO:0000313" key="12">
    <source>
        <dbReference type="Proteomes" id="UP000020977"/>
    </source>
</evidence>
<dbReference type="SUPFAM" id="SSF90123">
    <property type="entry name" value="ABC transporter transmembrane region"/>
    <property type="match status" value="1"/>
</dbReference>
<name>A0A014KWH1_9BACT</name>
<dbReference type="InterPro" id="IPR003439">
    <property type="entry name" value="ABC_transporter-like_ATP-bd"/>
</dbReference>
<dbReference type="InterPro" id="IPR027417">
    <property type="entry name" value="P-loop_NTPase"/>
</dbReference>
<keyword evidence="6 8" id="KW-1133">Transmembrane helix</keyword>
<dbReference type="SMART" id="SM00382">
    <property type="entry name" value="AAA"/>
    <property type="match status" value="1"/>
</dbReference>
<protein>
    <submittedName>
        <fullName evidence="11">ABC transporter ATP-binding protein, Pr1-like protein</fullName>
    </submittedName>
</protein>
<dbReference type="SUPFAM" id="SSF52540">
    <property type="entry name" value="P-loop containing nucleoside triphosphate hydrolases"/>
    <property type="match status" value="1"/>
</dbReference>
<evidence type="ECO:0000256" key="3">
    <source>
        <dbReference type="ARBA" id="ARBA00022692"/>
    </source>
</evidence>
<dbReference type="PANTHER" id="PTHR43394">
    <property type="entry name" value="ATP-DEPENDENT PERMEASE MDL1, MITOCHONDRIAL"/>
    <property type="match status" value="1"/>
</dbReference>
<dbReference type="InterPro" id="IPR039421">
    <property type="entry name" value="Type_1_exporter"/>
</dbReference>
<dbReference type="GO" id="GO:0015421">
    <property type="term" value="F:ABC-type oligopeptide transporter activity"/>
    <property type="evidence" value="ECO:0007669"/>
    <property type="project" value="TreeGrafter"/>
</dbReference>
<dbReference type="PANTHER" id="PTHR43394:SF1">
    <property type="entry name" value="ATP-BINDING CASSETTE SUB-FAMILY B MEMBER 10, MITOCHONDRIAL"/>
    <property type="match status" value="1"/>
</dbReference>
<accession>A0A014KWH1</accession>
<feature type="transmembrane region" description="Helical" evidence="8">
    <location>
        <begin position="240"/>
        <end position="257"/>
    </location>
</feature>
<dbReference type="EMBL" id="JFAD01000010">
    <property type="protein sequence ID" value="EXU61351.1"/>
    <property type="molecule type" value="Genomic_DNA"/>
</dbReference>
<feature type="domain" description="ABC transmembrane type-1" evidence="10">
    <location>
        <begin position="14"/>
        <end position="299"/>
    </location>
</feature>
<dbReference type="InterPro" id="IPR036640">
    <property type="entry name" value="ABC1_TM_sf"/>
</dbReference>
<reference evidence="11 12" key="1">
    <citation type="submission" date="2014-03" db="EMBL/GenBank/DDBJ databases">
        <title>Genome sequence of Mycoplasma ovipneumoniae strain 14811.</title>
        <authorList>
            <person name="Sirand-Pugnet P."/>
            <person name="Breton M."/>
            <person name="Dordet-Frisoni E."/>
            <person name="Baranowski E."/>
            <person name="Barre A."/>
            <person name="Couture C."/>
            <person name="Dupuy V."/>
            <person name="Gaurivaud P."/>
            <person name="Jacob D."/>
            <person name="Lemaitre C."/>
            <person name="Manso-Silvan L."/>
            <person name="Nikolski M."/>
            <person name="Nouvel L.-X."/>
            <person name="Poumarat F."/>
            <person name="Tardy F."/>
            <person name="Thebault P."/>
            <person name="Theil S."/>
            <person name="Citti C."/>
            <person name="Thiaucourt F."/>
            <person name="Blanchard A."/>
        </authorList>
    </citation>
    <scope>NUCLEOTIDE SEQUENCE [LARGE SCALE GENOMIC DNA]</scope>
    <source>
        <strain evidence="11 12">14811</strain>
    </source>
</reference>
<dbReference type="Gene3D" id="1.20.1560.10">
    <property type="entry name" value="ABC transporter type 1, transmembrane domain"/>
    <property type="match status" value="1"/>
</dbReference>
<gene>
    <name evidence="11" type="ORF">MOVI_1230</name>
</gene>
<dbReference type="STRING" id="1188239.MOVI_1230"/>
<dbReference type="GO" id="GO:0005886">
    <property type="term" value="C:plasma membrane"/>
    <property type="evidence" value="ECO:0007669"/>
    <property type="project" value="UniProtKB-SubCell"/>
</dbReference>
<keyword evidence="7 8" id="KW-0472">Membrane</keyword>
<feature type="transmembrane region" description="Helical" evidence="8">
    <location>
        <begin position="120"/>
        <end position="146"/>
    </location>
</feature>